<dbReference type="Pfam" id="PF05832">
    <property type="entry name" value="DUF846"/>
    <property type="match status" value="1"/>
</dbReference>
<dbReference type="EMBL" id="DF237025">
    <property type="protein sequence ID" value="GAQ81275.1"/>
    <property type="molecule type" value="Genomic_DNA"/>
</dbReference>
<comment type="similarity">
    <text evidence="2 6">Belongs to the TVP23 family.</text>
</comment>
<evidence type="ECO:0000313" key="8">
    <source>
        <dbReference type="Proteomes" id="UP000054558"/>
    </source>
</evidence>
<evidence type="ECO:0000313" key="7">
    <source>
        <dbReference type="EMBL" id="GAQ81275.1"/>
    </source>
</evidence>
<dbReference type="GO" id="GO:0009306">
    <property type="term" value="P:protein secretion"/>
    <property type="evidence" value="ECO:0000318"/>
    <property type="project" value="GO_Central"/>
</dbReference>
<feature type="transmembrane region" description="Helical" evidence="6">
    <location>
        <begin position="109"/>
        <end position="130"/>
    </location>
</feature>
<keyword evidence="3 6" id="KW-0812">Transmembrane</keyword>
<dbReference type="GO" id="GO:0000139">
    <property type="term" value="C:Golgi membrane"/>
    <property type="evidence" value="ECO:0000318"/>
    <property type="project" value="GO_Central"/>
</dbReference>
<comment type="function">
    <text evidence="6">Golgi membrane protein involved in vesicular trafficking.</text>
</comment>
<sequence length="187" mass="21284">MADAPAPPQESILTGYGNPWTVFFHVFFKGAALTWYVVCSLFTSSFILHFVICVVLIAFDFWTIKNVSGRRLVGMRWWNETDEQGESLWRFESLDQQAMEQLSKKDGWLFWWTLYITPALWIVLGAIALIKFQFDYLLIVAVAVVLGVSNIIGFTKCRKDAKKQIQSFSQQVMAAGLQHSFNSALGV</sequence>
<keyword evidence="6" id="KW-0333">Golgi apparatus</keyword>
<evidence type="ECO:0000256" key="3">
    <source>
        <dbReference type="ARBA" id="ARBA00022692"/>
    </source>
</evidence>
<dbReference type="OrthoDB" id="2151161at2759"/>
<dbReference type="STRING" id="105231.A0A1Y1HRL2"/>
<feature type="transmembrane region" description="Helical" evidence="6">
    <location>
        <begin position="33"/>
        <end position="62"/>
    </location>
</feature>
<evidence type="ECO:0000256" key="5">
    <source>
        <dbReference type="ARBA" id="ARBA00023136"/>
    </source>
</evidence>
<dbReference type="PANTHER" id="PTHR13019:SF7">
    <property type="entry name" value="GOLGI APPARATUS MEMBRANE PROTEIN TVP23"/>
    <property type="match status" value="1"/>
</dbReference>
<dbReference type="InterPro" id="IPR008564">
    <property type="entry name" value="TVP23-like"/>
</dbReference>
<keyword evidence="5 6" id="KW-0472">Membrane</keyword>
<keyword evidence="4 6" id="KW-1133">Transmembrane helix</keyword>
<feature type="transmembrane region" description="Helical" evidence="6">
    <location>
        <begin position="136"/>
        <end position="155"/>
    </location>
</feature>
<evidence type="ECO:0000256" key="1">
    <source>
        <dbReference type="ARBA" id="ARBA00004141"/>
    </source>
</evidence>
<dbReference type="GO" id="GO:0016192">
    <property type="term" value="P:vesicle-mediated transport"/>
    <property type="evidence" value="ECO:0000318"/>
    <property type="project" value="GO_Central"/>
</dbReference>
<accession>A0A1Y1HRL2</accession>
<evidence type="ECO:0000256" key="6">
    <source>
        <dbReference type="RuleBase" id="RU361206"/>
    </source>
</evidence>
<keyword evidence="8" id="KW-1185">Reference proteome</keyword>
<dbReference type="Proteomes" id="UP000054558">
    <property type="component" value="Unassembled WGS sequence"/>
</dbReference>
<proteinExistence type="inferred from homology"/>
<name>A0A1Y1HRL2_KLENI</name>
<evidence type="ECO:0000256" key="4">
    <source>
        <dbReference type="ARBA" id="ARBA00022989"/>
    </source>
</evidence>
<dbReference type="PANTHER" id="PTHR13019">
    <property type="entry name" value="GOLGI APPARATUS MEMBRANE PROTEIN TVP23"/>
    <property type="match status" value="1"/>
</dbReference>
<reference evidence="7 8" key="1">
    <citation type="journal article" date="2014" name="Nat. Commun.">
        <title>Klebsormidium flaccidum genome reveals primary factors for plant terrestrial adaptation.</title>
        <authorList>
            <person name="Hori K."/>
            <person name="Maruyama F."/>
            <person name="Fujisawa T."/>
            <person name="Togashi T."/>
            <person name="Yamamoto N."/>
            <person name="Seo M."/>
            <person name="Sato S."/>
            <person name="Yamada T."/>
            <person name="Mori H."/>
            <person name="Tajima N."/>
            <person name="Moriyama T."/>
            <person name="Ikeuchi M."/>
            <person name="Watanabe M."/>
            <person name="Wada H."/>
            <person name="Kobayashi K."/>
            <person name="Saito M."/>
            <person name="Masuda T."/>
            <person name="Sasaki-Sekimoto Y."/>
            <person name="Mashiguchi K."/>
            <person name="Awai K."/>
            <person name="Shimojima M."/>
            <person name="Masuda S."/>
            <person name="Iwai M."/>
            <person name="Nobusawa T."/>
            <person name="Narise T."/>
            <person name="Kondo S."/>
            <person name="Saito H."/>
            <person name="Sato R."/>
            <person name="Murakawa M."/>
            <person name="Ihara Y."/>
            <person name="Oshima-Yamada Y."/>
            <person name="Ohtaka K."/>
            <person name="Satoh M."/>
            <person name="Sonobe K."/>
            <person name="Ishii M."/>
            <person name="Ohtani R."/>
            <person name="Kanamori-Sato M."/>
            <person name="Honoki R."/>
            <person name="Miyazaki D."/>
            <person name="Mochizuki H."/>
            <person name="Umetsu J."/>
            <person name="Higashi K."/>
            <person name="Shibata D."/>
            <person name="Kamiya Y."/>
            <person name="Sato N."/>
            <person name="Nakamura Y."/>
            <person name="Tabata S."/>
            <person name="Ida S."/>
            <person name="Kurokawa K."/>
            <person name="Ohta H."/>
        </authorList>
    </citation>
    <scope>NUCLEOTIDE SEQUENCE [LARGE SCALE GENOMIC DNA]</scope>
    <source>
        <strain evidence="7 8">NIES-2285</strain>
    </source>
</reference>
<dbReference type="AlphaFoldDB" id="A0A1Y1HRL2"/>
<evidence type="ECO:0000256" key="2">
    <source>
        <dbReference type="ARBA" id="ARBA00005467"/>
    </source>
</evidence>
<protein>
    <recommendedName>
        <fullName evidence="6">Golgi apparatus membrane protein TVP23</fullName>
    </recommendedName>
</protein>
<dbReference type="OMA" id="KMIWWID"/>
<organism evidence="7 8">
    <name type="scientific">Klebsormidium nitens</name>
    <name type="common">Green alga</name>
    <name type="synonym">Ulothrix nitens</name>
    <dbReference type="NCBI Taxonomy" id="105231"/>
    <lineage>
        <taxon>Eukaryota</taxon>
        <taxon>Viridiplantae</taxon>
        <taxon>Streptophyta</taxon>
        <taxon>Klebsormidiophyceae</taxon>
        <taxon>Klebsormidiales</taxon>
        <taxon>Klebsormidiaceae</taxon>
        <taxon>Klebsormidium</taxon>
    </lineage>
</organism>
<comment type="subcellular location">
    <subcellularLocation>
        <location evidence="6">Golgi apparatus membrane</location>
        <topology evidence="6">Multi-pass membrane protein</topology>
    </subcellularLocation>
    <subcellularLocation>
        <location evidence="1">Membrane</location>
        <topology evidence="1">Multi-pass membrane protein</topology>
    </subcellularLocation>
</comment>
<gene>
    <name evidence="7" type="ORF">KFL_000760040</name>
</gene>